<dbReference type="InterPro" id="IPR020472">
    <property type="entry name" value="WD40_PAC1"/>
</dbReference>
<dbReference type="Gene3D" id="2.130.10.10">
    <property type="entry name" value="YVTN repeat-like/Quinoprotein amine dehydrogenase"/>
    <property type="match status" value="1"/>
</dbReference>
<dbReference type="PROSITE" id="PS50294">
    <property type="entry name" value="WD_REPEATS_REGION"/>
    <property type="match status" value="2"/>
</dbReference>
<dbReference type="InterPro" id="IPR001632">
    <property type="entry name" value="WD40_G-protein_beta-like"/>
</dbReference>
<dbReference type="InterPro" id="IPR019775">
    <property type="entry name" value="WD40_repeat_CS"/>
</dbReference>
<evidence type="ECO:0000256" key="1">
    <source>
        <dbReference type="ARBA" id="ARBA00009768"/>
    </source>
</evidence>
<dbReference type="HOGENOM" id="CLU_000288_57_34_1"/>
<accession>S9R1J8</accession>
<dbReference type="InterPro" id="IPR015943">
    <property type="entry name" value="WD40/YVTN_repeat-like_dom_sf"/>
</dbReference>
<name>S9R1J8_SCHOY</name>
<dbReference type="InterPro" id="IPR001680">
    <property type="entry name" value="WD40_rpt"/>
</dbReference>
<dbReference type="GeneID" id="25029040"/>
<dbReference type="SUPFAM" id="SSF50978">
    <property type="entry name" value="WD40 repeat-like"/>
    <property type="match status" value="1"/>
</dbReference>
<keyword evidence="2 5" id="KW-0853">WD repeat</keyword>
<dbReference type="eggNOG" id="KOG0286">
    <property type="taxonomic scope" value="Eukaryota"/>
</dbReference>
<gene>
    <name evidence="6" type="ORF">SOCG_00056</name>
</gene>
<keyword evidence="4" id="KW-0807">Transducer</keyword>
<dbReference type="PRINTS" id="PR00320">
    <property type="entry name" value="GPROTEINBRPT"/>
</dbReference>
<dbReference type="GO" id="GO:0000122">
    <property type="term" value="P:negative regulation of transcription by RNA polymerase II"/>
    <property type="evidence" value="ECO:0007669"/>
    <property type="project" value="EnsemblFungi"/>
</dbReference>
<dbReference type="SMART" id="SM00320">
    <property type="entry name" value="WD40"/>
    <property type="match status" value="7"/>
</dbReference>
<evidence type="ECO:0000313" key="6">
    <source>
        <dbReference type="EMBL" id="EPX72290.1"/>
    </source>
</evidence>
<dbReference type="InterPro" id="IPR036322">
    <property type="entry name" value="WD40_repeat_dom_sf"/>
</dbReference>
<evidence type="ECO:0000256" key="5">
    <source>
        <dbReference type="PROSITE-ProRule" id="PRU00221"/>
    </source>
</evidence>
<comment type="similarity">
    <text evidence="1">Belongs to the WD repeat G protein beta family.</text>
</comment>
<proteinExistence type="inferred from homology"/>
<evidence type="ECO:0000256" key="4">
    <source>
        <dbReference type="ARBA" id="ARBA00023224"/>
    </source>
</evidence>
<dbReference type="OMA" id="GDTNCAL"/>
<dbReference type="GO" id="GO:0010515">
    <property type="term" value="P:negative regulation of induction of conjugation with cellular fusion"/>
    <property type="evidence" value="ECO:0007669"/>
    <property type="project" value="EnsemblFungi"/>
</dbReference>
<feature type="repeat" description="WD" evidence="5">
    <location>
        <begin position="99"/>
        <end position="139"/>
    </location>
</feature>
<dbReference type="PROSITE" id="PS00678">
    <property type="entry name" value="WD_REPEATS_1"/>
    <property type="match status" value="1"/>
</dbReference>
<dbReference type="GO" id="GO:0031680">
    <property type="term" value="C:G-protein beta/gamma-subunit complex"/>
    <property type="evidence" value="ECO:0007669"/>
    <property type="project" value="EnsemblFungi"/>
</dbReference>
<feature type="repeat" description="WD" evidence="5">
    <location>
        <begin position="183"/>
        <end position="224"/>
    </location>
</feature>
<evidence type="ECO:0000256" key="2">
    <source>
        <dbReference type="ARBA" id="ARBA00022574"/>
    </source>
</evidence>
<sequence length="300" mass="32490">MTSQPTVGLQHSRVLKTPLGKIPKVDWSSDGRYILSSAEDSLLVWDANTYNKLALFQVPSLWVMTCAFSPSAETIAAGGLNNSCKIIPTDKPDADPIDLVGHDGFISSCKYVDENHLLTSSGDRSCILWDIQKQTSITKYEGHTGDVMSLDFLTGNPNIFVSGGCDKTSRVWDLRTNSSELTISGNDSDINSVSLFPSETSFATGAEDGTSKCFDIRTRSAIFEYPSQKSKPVSSICFSKSGKFLIVATGNVCEVWDSASATLVTTLSGHDNRVSSITLNPRGTTLASGSWDSTVRLWYP</sequence>
<evidence type="ECO:0000313" key="7">
    <source>
        <dbReference type="Proteomes" id="UP000016088"/>
    </source>
</evidence>
<dbReference type="AlphaFoldDB" id="S9R1J8"/>
<dbReference type="GO" id="GO:0030159">
    <property type="term" value="F:signaling receptor complex adaptor activity"/>
    <property type="evidence" value="ECO:0007669"/>
    <property type="project" value="EnsemblFungi"/>
</dbReference>
<evidence type="ECO:0000256" key="3">
    <source>
        <dbReference type="ARBA" id="ARBA00022737"/>
    </source>
</evidence>
<dbReference type="Proteomes" id="UP000016088">
    <property type="component" value="Unassembled WGS sequence"/>
</dbReference>
<dbReference type="RefSeq" id="XP_013017930.1">
    <property type="nucleotide sequence ID" value="XM_013162476.1"/>
</dbReference>
<dbReference type="GO" id="GO:0005834">
    <property type="term" value="C:heterotrimeric G-protein complex"/>
    <property type="evidence" value="ECO:0007669"/>
    <property type="project" value="EnsemblFungi"/>
</dbReference>
<dbReference type="VEuPathDB" id="FungiDB:SOCG_00056"/>
<dbReference type="CDD" id="cd00200">
    <property type="entry name" value="WD40"/>
    <property type="match status" value="1"/>
</dbReference>
<feature type="repeat" description="WD" evidence="5">
    <location>
        <begin position="267"/>
        <end position="300"/>
    </location>
</feature>
<protein>
    <submittedName>
        <fullName evidence="6">Heterotrimeric G protein beta subunit Git5</fullName>
    </submittedName>
</protein>
<dbReference type="PIRSF" id="PIRSF002394">
    <property type="entry name" value="GN-bd_beta"/>
    <property type="match status" value="1"/>
</dbReference>
<keyword evidence="3" id="KW-0677">Repeat</keyword>
<dbReference type="InterPro" id="IPR016346">
    <property type="entry name" value="G-protein_beta_1-5"/>
</dbReference>
<feature type="repeat" description="WD" evidence="5">
    <location>
        <begin position="140"/>
        <end position="182"/>
    </location>
</feature>
<dbReference type="PROSITE" id="PS50082">
    <property type="entry name" value="WD_REPEATS_2"/>
    <property type="match status" value="4"/>
</dbReference>
<dbReference type="PRINTS" id="PR00319">
    <property type="entry name" value="GPROTEINB"/>
</dbReference>
<dbReference type="Pfam" id="PF25391">
    <property type="entry name" value="WD40_Gbeta"/>
    <property type="match status" value="1"/>
</dbReference>
<reference evidence="6 7" key="1">
    <citation type="journal article" date="2011" name="Science">
        <title>Comparative functional genomics of the fission yeasts.</title>
        <authorList>
            <person name="Rhind N."/>
            <person name="Chen Z."/>
            <person name="Yassour M."/>
            <person name="Thompson D.A."/>
            <person name="Haas B.J."/>
            <person name="Habib N."/>
            <person name="Wapinski I."/>
            <person name="Roy S."/>
            <person name="Lin M.F."/>
            <person name="Heiman D.I."/>
            <person name="Young S.K."/>
            <person name="Furuya K."/>
            <person name="Guo Y."/>
            <person name="Pidoux A."/>
            <person name="Chen H.M."/>
            <person name="Robbertse B."/>
            <person name="Goldberg J.M."/>
            <person name="Aoki K."/>
            <person name="Bayne E.H."/>
            <person name="Berlin A.M."/>
            <person name="Desjardins C.A."/>
            <person name="Dobbs E."/>
            <person name="Dukaj L."/>
            <person name="Fan L."/>
            <person name="FitzGerald M.G."/>
            <person name="French C."/>
            <person name="Gujja S."/>
            <person name="Hansen K."/>
            <person name="Keifenheim D."/>
            <person name="Levin J.Z."/>
            <person name="Mosher R.A."/>
            <person name="Mueller C.A."/>
            <person name="Pfiffner J."/>
            <person name="Priest M."/>
            <person name="Russ C."/>
            <person name="Smialowska A."/>
            <person name="Swoboda P."/>
            <person name="Sykes S.M."/>
            <person name="Vaughn M."/>
            <person name="Vengrova S."/>
            <person name="Yoder R."/>
            <person name="Zeng Q."/>
            <person name="Allshire R."/>
            <person name="Baulcombe D."/>
            <person name="Birren B.W."/>
            <person name="Brown W."/>
            <person name="Ekwall K."/>
            <person name="Kellis M."/>
            <person name="Leatherwood J."/>
            <person name="Levin H."/>
            <person name="Margalit H."/>
            <person name="Martienssen R."/>
            <person name="Nieduszynski C.A."/>
            <person name="Spatafora J.W."/>
            <person name="Friedman N."/>
            <person name="Dalgaard J.Z."/>
            <person name="Baumann P."/>
            <person name="Niki H."/>
            <person name="Regev A."/>
            <person name="Nusbaum C."/>
        </authorList>
    </citation>
    <scope>NUCLEOTIDE SEQUENCE [LARGE SCALE GENOMIC DNA]</scope>
    <source>
        <strain evidence="7">yFS286</strain>
    </source>
</reference>
<keyword evidence="7" id="KW-1185">Reference proteome</keyword>
<dbReference type="GO" id="GO:0010619">
    <property type="term" value="P:adenylate cyclase-activating glucose-activated G protein-coupled receptor signaling pathway"/>
    <property type="evidence" value="ECO:0007669"/>
    <property type="project" value="EnsemblFungi"/>
</dbReference>
<dbReference type="OrthoDB" id="10255630at2759"/>
<organism evidence="6 7">
    <name type="scientific">Schizosaccharomyces octosporus (strain yFS286)</name>
    <name type="common">Fission yeast</name>
    <name type="synonym">Octosporomyces octosporus</name>
    <dbReference type="NCBI Taxonomy" id="483514"/>
    <lineage>
        <taxon>Eukaryota</taxon>
        <taxon>Fungi</taxon>
        <taxon>Dikarya</taxon>
        <taxon>Ascomycota</taxon>
        <taxon>Taphrinomycotina</taxon>
        <taxon>Schizosaccharomycetes</taxon>
        <taxon>Schizosaccharomycetales</taxon>
        <taxon>Schizosaccharomycetaceae</taxon>
        <taxon>Schizosaccharomyces</taxon>
    </lineage>
</organism>
<dbReference type="PANTHER" id="PTHR19850">
    <property type="entry name" value="GUANINE NUCLEOTIDE-BINDING PROTEIN BETA G PROTEIN BETA"/>
    <property type="match status" value="1"/>
</dbReference>
<dbReference type="EMBL" id="KE503207">
    <property type="protein sequence ID" value="EPX72290.1"/>
    <property type="molecule type" value="Genomic_DNA"/>
</dbReference>